<dbReference type="EMBL" id="JAVRBK010000005">
    <property type="protein sequence ID" value="KAK5643578.1"/>
    <property type="molecule type" value="Genomic_DNA"/>
</dbReference>
<gene>
    <name evidence="1" type="ORF">RI129_007423</name>
</gene>
<comment type="caution">
    <text evidence="1">The sequence shown here is derived from an EMBL/GenBank/DDBJ whole genome shotgun (WGS) entry which is preliminary data.</text>
</comment>
<dbReference type="Pfam" id="PF15880">
    <property type="entry name" value="NDUFV3"/>
    <property type="match status" value="1"/>
</dbReference>
<organism evidence="1 2">
    <name type="scientific">Pyrocoelia pectoralis</name>
    <dbReference type="NCBI Taxonomy" id="417401"/>
    <lineage>
        <taxon>Eukaryota</taxon>
        <taxon>Metazoa</taxon>
        <taxon>Ecdysozoa</taxon>
        <taxon>Arthropoda</taxon>
        <taxon>Hexapoda</taxon>
        <taxon>Insecta</taxon>
        <taxon>Pterygota</taxon>
        <taxon>Neoptera</taxon>
        <taxon>Endopterygota</taxon>
        <taxon>Coleoptera</taxon>
        <taxon>Polyphaga</taxon>
        <taxon>Elateriformia</taxon>
        <taxon>Elateroidea</taxon>
        <taxon>Lampyridae</taxon>
        <taxon>Lampyrinae</taxon>
        <taxon>Pyrocoelia</taxon>
    </lineage>
</organism>
<dbReference type="GO" id="GO:0045271">
    <property type="term" value="C:respiratory chain complex I"/>
    <property type="evidence" value="ECO:0007669"/>
    <property type="project" value="InterPro"/>
</dbReference>
<accession>A0AAN7VE18</accession>
<dbReference type="InterPro" id="IPR026193">
    <property type="entry name" value="NDUFV3"/>
</dbReference>
<reference evidence="1 2" key="1">
    <citation type="journal article" date="2024" name="Insects">
        <title>An Improved Chromosome-Level Genome Assembly of the Firefly Pyrocoelia pectoralis.</title>
        <authorList>
            <person name="Fu X."/>
            <person name="Meyer-Rochow V.B."/>
            <person name="Ballantyne L."/>
            <person name="Zhu X."/>
        </authorList>
    </citation>
    <scope>NUCLEOTIDE SEQUENCE [LARGE SCALE GENOMIC DNA]</scope>
    <source>
        <strain evidence="1">XCY_ONT2</strain>
    </source>
</reference>
<evidence type="ECO:0008006" key="3">
    <source>
        <dbReference type="Google" id="ProtNLM"/>
    </source>
</evidence>
<dbReference type="AlphaFoldDB" id="A0AAN7VE18"/>
<proteinExistence type="predicted"/>
<protein>
    <recommendedName>
        <fullName evidence="3">Complex I-9kD</fullName>
    </recommendedName>
</protein>
<dbReference type="Proteomes" id="UP001329430">
    <property type="component" value="Chromosome 5"/>
</dbReference>
<sequence length="114" mass="12885">MLLRLNGIKLLNRVRFLSTSRLRLDTVVVYQNEYEKCAKPTPTASSQSSHSTQIDVPGLSNAVVQYGSDPVGPGASKSTNYKNPEYFSYHQLSYYEAEIEMAKYRLPQPSNQLH</sequence>
<keyword evidence="2" id="KW-1185">Reference proteome</keyword>
<evidence type="ECO:0000313" key="1">
    <source>
        <dbReference type="EMBL" id="KAK5643578.1"/>
    </source>
</evidence>
<evidence type="ECO:0000313" key="2">
    <source>
        <dbReference type="Proteomes" id="UP001329430"/>
    </source>
</evidence>
<name>A0AAN7VE18_9COLE</name>
<dbReference type="GO" id="GO:0005739">
    <property type="term" value="C:mitochondrion"/>
    <property type="evidence" value="ECO:0007669"/>
    <property type="project" value="InterPro"/>
</dbReference>